<gene>
    <name evidence="1" type="ORF">K0B96_06465</name>
</gene>
<organism evidence="1 2">
    <name type="scientific">Horticoccus luteus</name>
    <dbReference type="NCBI Taxonomy" id="2862869"/>
    <lineage>
        <taxon>Bacteria</taxon>
        <taxon>Pseudomonadati</taxon>
        <taxon>Verrucomicrobiota</taxon>
        <taxon>Opitutia</taxon>
        <taxon>Opitutales</taxon>
        <taxon>Opitutaceae</taxon>
        <taxon>Horticoccus</taxon>
    </lineage>
</organism>
<keyword evidence="1" id="KW-0808">Transferase</keyword>
<dbReference type="GO" id="GO:0032259">
    <property type="term" value="P:methylation"/>
    <property type="evidence" value="ECO:0007669"/>
    <property type="project" value="UniProtKB-KW"/>
</dbReference>
<proteinExistence type="predicted"/>
<evidence type="ECO:0000313" key="2">
    <source>
        <dbReference type="Proteomes" id="UP000825051"/>
    </source>
</evidence>
<dbReference type="AlphaFoldDB" id="A0A8F9TZB1"/>
<dbReference type="KEGG" id="ole:K0B96_06465"/>
<dbReference type="Proteomes" id="UP000825051">
    <property type="component" value="Chromosome"/>
</dbReference>
<dbReference type="SUPFAM" id="SSF53335">
    <property type="entry name" value="S-adenosyl-L-methionine-dependent methyltransferases"/>
    <property type="match status" value="1"/>
</dbReference>
<dbReference type="InterPro" id="IPR029063">
    <property type="entry name" value="SAM-dependent_MTases_sf"/>
</dbReference>
<keyword evidence="1" id="KW-0489">Methyltransferase</keyword>
<sequence length="163" mass="18255">MPNPIPDGPTVLDACCGSKMFWFDKADGRALFVDKRRETCAADTREGRREIVVNPDVLADFKALPFASATFTLVVFDPPHTFAGPNGWTAKKYGTLKADWREEIRAGFAECFRVLAPRGTLIFKWNEHRVPVATVLALTPEKPLFGQRCGTTARTHWLVFLKS</sequence>
<dbReference type="GO" id="GO:0008168">
    <property type="term" value="F:methyltransferase activity"/>
    <property type="evidence" value="ECO:0007669"/>
    <property type="project" value="UniProtKB-KW"/>
</dbReference>
<reference evidence="1" key="1">
    <citation type="submission" date="2021-08" db="EMBL/GenBank/DDBJ databases">
        <title>Genome of a novel bacterium of the phylum Verrucomicrobia, Oleiharenicola sp. KSB-15.</title>
        <authorList>
            <person name="Chung J.-H."/>
            <person name="Ahn J.-H."/>
            <person name="Yoon Y."/>
            <person name="Kim D.-Y."/>
            <person name="An S.-H."/>
            <person name="Park I."/>
            <person name="Yeon J."/>
        </authorList>
    </citation>
    <scope>NUCLEOTIDE SEQUENCE</scope>
    <source>
        <strain evidence="1">KSB-15</strain>
    </source>
</reference>
<protein>
    <submittedName>
        <fullName evidence="1">SAM-dependent methyltransferase</fullName>
    </submittedName>
</protein>
<name>A0A8F9TZB1_9BACT</name>
<dbReference type="Gene3D" id="3.40.50.150">
    <property type="entry name" value="Vaccinia Virus protein VP39"/>
    <property type="match status" value="1"/>
</dbReference>
<keyword evidence="2" id="KW-1185">Reference proteome</keyword>
<dbReference type="EMBL" id="CP080507">
    <property type="protein sequence ID" value="QYM80772.1"/>
    <property type="molecule type" value="Genomic_DNA"/>
</dbReference>
<accession>A0A8F9TZB1</accession>
<dbReference type="REBASE" id="508599">
    <property type="entry name" value="M.OspKsb15ORF6465P"/>
</dbReference>
<evidence type="ECO:0000313" key="1">
    <source>
        <dbReference type="EMBL" id="QYM80772.1"/>
    </source>
</evidence>